<dbReference type="GO" id="GO:0008270">
    <property type="term" value="F:zinc ion binding"/>
    <property type="evidence" value="ECO:0007669"/>
    <property type="project" value="TreeGrafter"/>
</dbReference>
<sequence>MTKDERLQWFEATLEQAGLRRTLPRRVLLRLLAASETPLSAQDIYEQTGSDINLVTIYRTLNELTRLELLIRTEFGEGFYRYEPAPGPSDTAHHHHLVCDSCGSIADFEGCMVEEMLTQTVLPNNFQVASHTLTLHGTCERCQTQPSSK</sequence>
<keyword evidence="8" id="KW-0408">Iron</keyword>
<dbReference type="GO" id="GO:0045892">
    <property type="term" value="P:negative regulation of DNA-templated transcription"/>
    <property type="evidence" value="ECO:0007669"/>
    <property type="project" value="TreeGrafter"/>
</dbReference>
<keyword evidence="10" id="KW-1185">Reference proteome</keyword>
<dbReference type="InterPro" id="IPR036388">
    <property type="entry name" value="WH-like_DNA-bd_sf"/>
</dbReference>
<dbReference type="Pfam" id="PF01475">
    <property type="entry name" value="FUR"/>
    <property type="match status" value="1"/>
</dbReference>
<dbReference type="AlphaFoldDB" id="A0A7W9SP22"/>
<feature type="binding site" evidence="7">
    <location>
        <position position="139"/>
    </location>
    <ligand>
        <name>Zn(2+)</name>
        <dbReference type="ChEBI" id="CHEBI:29105"/>
    </ligand>
</feature>
<evidence type="ECO:0000256" key="1">
    <source>
        <dbReference type="ARBA" id="ARBA00007957"/>
    </source>
</evidence>
<feature type="binding site" evidence="8">
    <location>
        <position position="114"/>
    </location>
    <ligand>
        <name>Fe cation</name>
        <dbReference type="ChEBI" id="CHEBI:24875"/>
    </ligand>
</feature>
<keyword evidence="6" id="KW-0804">Transcription</keyword>
<dbReference type="InterPro" id="IPR002481">
    <property type="entry name" value="FUR"/>
</dbReference>
<keyword evidence="3 7" id="KW-0862">Zinc</keyword>
<comment type="cofactor">
    <cofactor evidence="8">
        <name>Mn(2+)</name>
        <dbReference type="ChEBI" id="CHEBI:29035"/>
    </cofactor>
    <cofactor evidence="8">
        <name>Fe(2+)</name>
        <dbReference type="ChEBI" id="CHEBI:29033"/>
    </cofactor>
    <text evidence="8">Binds 1 Mn(2+) or Fe(2+) ion per subunit.</text>
</comment>
<accession>A0A7W9SP22</accession>
<feature type="binding site" evidence="8">
    <location>
        <position position="93"/>
    </location>
    <ligand>
        <name>Fe cation</name>
        <dbReference type="ChEBI" id="CHEBI:24875"/>
    </ligand>
</feature>
<dbReference type="PANTHER" id="PTHR33202">
    <property type="entry name" value="ZINC UPTAKE REGULATION PROTEIN"/>
    <property type="match status" value="1"/>
</dbReference>
<keyword evidence="5" id="KW-0238">DNA-binding</keyword>
<comment type="similarity">
    <text evidence="1">Belongs to the Fur family.</text>
</comment>
<evidence type="ECO:0000256" key="5">
    <source>
        <dbReference type="ARBA" id="ARBA00023125"/>
    </source>
</evidence>
<dbReference type="CDD" id="cd07153">
    <property type="entry name" value="Fur_like"/>
    <property type="match status" value="1"/>
</dbReference>
<evidence type="ECO:0000256" key="2">
    <source>
        <dbReference type="ARBA" id="ARBA00022491"/>
    </source>
</evidence>
<feature type="binding site" evidence="7">
    <location>
        <position position="142"/>
    </location>
    <ligand>
        <name>Zn(2+)</name>
        <dbReference type="ChEBI" id="CHEBI:29105"/>
    </ligand>
</feature>
<keyword evidence="7" id="KW-0479">Metal-binding</keyword>
<evidence type="ECO:0000256" key="7">
    <source>
        <dbReference type="PIRSR" id="PIRSR602481-1"/>
    </source>
</evidence>
<dbReference type="Gene3D" id="1.10.10.10">
    <property type="entry name" value="Winged helix-like DNA-binding domain superfamily/Winged helix DNA-binding domain"/>
    <property type="match status" value="1"/>
</dbReference>
<dbReference type="Gene3D" id="3.30.1490.190">
    <property type="match status" value="1"/>
</dbReference>
<dbReference type="InterPro" id="IPR036390">
    <property type="entry name" value="WH_DNA-bd_sf"/>
</dbReference>
<feature type="binding site" evidence="8">
    <location>
        <position position="131"/>
    </location>
    <ligand>
        <name>Fe cation</name>
        <dbReference type="ChEBI" id="CHEBI:24875"/>
    </ligand>
</feature>
<name>A0A7W9SP22_ARMRO</name>
<dbReference type="InterPro" id="IPR043135">
    <property type="entry name" value="Fur_C"/>
</dbReference>
<comment type="caution">
    <text evidence="9">The sequence shown here is derived from an EMBL/GenBank/DDBJ whole genome shotgun (WGS) entry which is preliminary data.</text>
</comment>
<dbReference type="GO" id="GO:0000976">
    <property type="term" value="F:transcription cis-regulatory region binding"/>
    <property type="evidence" value="ECO:0007669"/>
    <property type="project" value="TreeGrafter"/>
</dbReference>
<evidence type="ECO:0000313" key="10">
    <source>
        <dbReference type="Proteomes" id="UP000520814"/>
    </source>
</evidence>
<comment type="cofactor">
    <cofactor evidence="7">
        <name>Zn(2+)</name>
        <dbReference type="ChEBI" id="CHEBI:29105"/>
    </cofactor>
    <text evidence="7">Binds 1 zinc ion per subunit.</text>
</comment>
<dbReference type="GO" id="GO:1900376">
    <property type="term" value="P:regulation of secondary metabolite biosynthetic process"/>
    <property type="evidence" value="ECO:0007669"/>
    <property type="project" value="TreeGrafter"/>
</dbReference>
<dbReference type="SUPFAM" id="SSF46785">
    <property type="entry name" value="Winged helix' DNA-binding domain"/>
    <property type="match status" value="1"/>
</dbReference>
<feature type="binding site" evidence="7">
    <location>
        <position position="99"/>
    </location>
    <ligand>
        <name>Zn(2+)</name>
        <dbReference type="ChEBI" id="CHEBI:29105"/>
    </ligand>
</feature>
<dbReference type="RefSeq" id="WP_184194700.1">
    <property type="nucleotide sequence ID" value="NZ_JACHGW010000002.1"/>
</dbReference>
<gene>
    <name evidence="9" type="ORF">HNQ39_001988</name>
</gene>
<keyword evidence="4" id="KW-0805">Transcription regulation</keyword>
<evidence type="ECO:0000256" key="3">
    <source>
        <dbReference type="ARBA" id="ARBA00022833"/>
    </source>
</evidence>
<reference evidence="9 10" key="1">
    <citation type="submission" date="2020-08" db="EMBL/GenBank/DDBJ databases">
        <title>Genomic Encyclopedia of Type Strains, Phase IV (KMG-IV): sequencing the most valuable type-strain genomes for metagenomic binning, comparative biology and taxonomic classification.</title>
        <authorList>
            <person name="Goeker M."/>
        </authorList>
    </citation>
    <scope>NUCLEOTIDE SEQUENCE [LARGE SCALE GENOMIC DNA]</scope>
    <source>
        <strain evidence="9 10">DSM 23562</strain>
    </source>
</reference>
<feature type="binding site" evidence="7">
    <location>
        <position position="102"/>
    </location>
    <ligand>
        <name>Zn(2+)</name>
        <dbReference type="ChEBI" id="CHEBI:29105"/>
    </ligand>
</feature>
<proteinExistence type="inferred from homology"/>
<protein>
    <submittedName>
        <fullName evidence="9">Fur family ferric uptake transcriptional regulator</fullName>
    </submittedName>
</protein>
<dbReference type="EMBL" id="JACHGW010000002">
    <property type="protein sequence ID" value="MBB6050197.1"/>
    <property type="molecule type" value="Genomic_DNA"/>
</dbReference>
<organism evidence="9 10">
    <name type="scientific">Armatimonas rosea</name>
    <dbReference type="NCBI Taxonomy" id="685828"/>
    <lineage>
        <taxon>Bacteria</taxon>
        <taxon>Bacillati</taxon>
        <taxon>Armatimonadota</taxon>
        <taxon>Armatimonadia</taxon>
        <taxon>Armatimonadales</taxon>
        <taxon>Armatimonadaceae</taxon>
        <taxon>Armatimonas</taxon>
    </lineage>
</organism>
<keyword evidence="2" id="KW-0678">Repressor</keyword>
<dbReference type="Proteomes" id="UP000520814">
    <property type="component" value="Unassembled WGS sequence"/>
</dbReference>
<dbReference type="PANTHER" id="PTHR33202:SF7">
    <property type="entry name" value="FERRIC UPTAKE REGULATION PROTEIN"/>
    <property type="match status" value="1"/>
</dbReference>
<evidence type="ECO:0000256" key="4">
    <source>
        <dbReference type="ARBA" id="ARBA00023015"/>
    </source>
</evidence>
<dbReference type="GO" id="GO:0003700">
    <property type="term" value="F:DNA-binding transcription factor activity"/>
    <property type="evidence" value="ECO:0007669"/>
    <property type="project" value="InterPro"/>
</dbReference>
<evidence type="ECO:0000256" key="6">
    <source>
        <dbReference type="ARBA" id="ARBA00023163"/>
    </source>
</evidence>
<evidence type="ECO:0000313" key="9">
    <source>
        <dbReference type="EMBL" id="MBB6050197.1"/>
    </source>
</evidence>
<evidence type="ECO:0000256" key="8">
    <source>
        <dbReference type="PIRSR" id="PIRSR602481-2"/>
    </source>
</evidence>